<accession>Q54S13</accession>
<dbReference type="dictyBase" id="DDB_G0282721"/>
<dbReference type="InParanoid" id="Q54S13"/>
<dbReference type="RefSeq" id="XP_640226.1">
    <property type="nucleotide sequence ID" value="XM_635134.1"/>
</dbReference>
<dbReference type="KEGG" id="ddi:DDB_G0282721"/>
<organism evidence="1 2">
    <name type="scientific">Dictyostelium discoideum</name>
    <name type="common">Social amoeba</name>
    <dbReference type="NCBI Taxonomy" id="44689"/>
    <lineage>
        <taxon>Eukaryota</taxon>
        <taxon>Amoebozoa</taxon>
        <taxon>Evosea</taxon>
        <taxon>Eumycetozoa</taxon>
        <taxon>Dictyostelia</taxon>
        <taxon>Dictyosteliales</taxon>
        <taxon>Dictyosteliaceae</taxon>
        <taxon>Dictyostelium</taxon>
    </lineage>
</organism>
<comment type="caution">
    <text evidence="1">The sequence shown here is derived from an EMBL/GenBank/DDBJ whole genome shotgun (WGS) entry which is preliminary data.</text>
</comment>
<dbReference type="EMBL" id="AAFI02000047">
    <property type="protein sequence ID" value="EAL66220.1"/>
    <property type="molecule type" value="Genomic_DNA"/>
</dbReference>
<evidence type="ECO:0000313" key="2">
    <source>
        <dbReference type="Proteomes" id="UP000002195"/>
    </source>
</evidence>
<name>Q54S13_DICDI</name>
<dbReference type="OMA" id="PNITHYR"/>
<dbReference type="GeneID" id="8623766"/>
<dbReference type="PhylomeDB" id="Q54S13"/>
<gene>
    <name evidence="1" type="ORF">DDB_G0282721</name>
</gene>
<dbReference type="PANTHER" id="PTHR32556">
    <property type="entry name" value="F-BOX DOMAIN-CONTAINING PROTEIN-RELATED-RELATED"/>
    <property type="match status" value="1"/>
</dbReference>
<proteinExistence type="predicted"/>
<reference evidence="1 2" key="1">
    <citation type="journal article" date="2005" name="Nature">
        <title>The genome of the social amoeba Dictyostelium discoideum.</title>
        <authorList>
            <consortium name="The Dictyostelium discoideum Sequencing Consortium"/>
            <person name="Eichinger L."/>
            <person name="Pachebat J.A."/>
            <person name="Glockner G."/>
            <person name="Rajandream M.A."/>
            <person name="Sucgang R."/>
            <person name="Berriman M."/>
            <person name="Song J."/>
            <person name="Olsen R."/>
            <person name="Szafranski K."/>
            <person name="Xu Q."/>
            <person name="Tunggal B."/>
            <person name="Kummerfeld S."/>
            <person name="Madera M."/>
            <person name="Konfortov B.A."/>
            <person name="Rivero F."/>
            <person name="Bankier A.T."/>
            <person name="Lehmann R."/>
            <person name="Hamlin N."/>
            <person name="Davies R."/>
            <person name="Gaudet P."/>
            <person name="Fey P."/>
            <person name="Pilcher K."/>
            <person name="Chen G."/>
            <person name="Saunders D."/>
            <person name="Sodergren E."/>
            <person name="Davis P."/>
            <person name="Kerhornou A."/>
            <person name="Nie X."/>
            <person name="Hall N."/>
            <person name="Anjard C."/>
            <person name="Hemphill L."/>
            <person name="Bason N."/>
            <person name="Farbrother P."/>
            <person name="Desany B."/>
            <person name="Just E."/>
            <person name="Morio T."/>
            <person name="Rost R."/>
            <person name="Churcher C."/>
            <person name="Cooper J."/>
            <person name="Haydock S."/>
            <person name="van Driessche N."/>
            <person name="Cronin A."/>
            <person name="Goodhead I."/>
            <person name="Muzny D."/>
            <person name="Mourier T."/>
            <person name="Pain A."/>
            <person name="Lu M."/>
            <person name="Harper D."/>
            <person name="Lindsay R."/>
            <person name="Hauser H."/>
            <person name="James K."/>
            <person name="Quiles M."/>
            <person name="Madan Babu M."/>
            <person name="Saito T."/>
            <person name="Buchrieser C."/>
            <person name="Wardroper A."/>
            <person name="Felder M."/>
            <person name="Thangavelu M."/>
            <person name="Johnson D."/>
            <person name="Knights A."/>
            <person name="Loulseged H."/>
            <person name="Mungall K."/>
            <person name="Oliver K."/>
            <person name="Price C."/>
            <person name="Quail M.A."/>
            <person name="Urushihara H."/>
            <person name="Hernandez J."/>
            <person name="Rabbinowitsch E."/>
            <person name="Steffen D."/>
            <person name="Sanders M."/>
            <person name="Ma J."/>
            <person name="Kohara Y."/>
            <person name="Sharp S."/>
            <person name="Simmonds M."/>
            <person name="Spiegler S."/>
            <person name="Tivey A."/>
            <person name="Sugano S."/>
            <person name="White B."/>
            <person name="Walker D."/>
            <person name="Woodward J."/>
            <person name="Winckler T."/>
            <person name="Tanaka Y."/>
            <person name="Shaulsky G."/>
            <person name="Schleicher M."/>
            <person name="Weinstock G."/>
            <person name="Rosenthal A."/>
            <person name="Cox E.C."/>
            <person name="Chisholm R.L."/>
            <person name="Gibbs R."/>
            <person name="Loomis W.F."/>
            <person name="Platzer M."/>
            <person name="Kay R.R."/>
            <person name="Williams J."/>
            <person name="Dear P.H."/>
            <person name="Noegel A.A."/>
            <person name="Barrell B."/>
            <person name="Kuspa A."/>
        </authorList>
    </citation>
    <scope>NUCLEOTIDE SEQUENCE [LARGE SCALE GENOMIC DNA]</scope>
    <source>
        <strain evidence="1 2">AX4</strain>
    </source>
</reference>
<evidence type="ECO:0000313" key="1">
    <source>
        <dbReference type="EMBL" id="EAL66220.1"/>
    </source>
</evidence>
<dbReference type="AlphaFoldDB" id="Q54S13"/>
<evidence type="ECO:0008006" key="3">
    <source>
        <dbReference type="Google" id="ProtNLM"/>
    </source>
</evidence>
<dbReference type="PANTHER" id="PTHR32556:SF7">
    <property type="entry name" value="F-BOX DOMAIN-CONTAINING PROTEIN-RELATED"/>
    <property type="match status" value="1"/>
</dbReference>
<protein>
    <recommendedName>
        <fullName evidence="3">F-box domain-containing protein</fullName>
    </recommendedName>
</protein>
<dbReference type="Proteomes" id="UP000002195">
    <property type="component" value="Unassembled WGS sequence"/>
</dbReference>
<keyword evidence="2" id="KW-1185">Reference proteome</keyword>
<dbReference type="HOGENOM" id="CLU_020847_0_0_1"/>
<dbReference type="FunCoup" id="Q54S13">
    <property type="interactions" value="1"/>
</dbReference>
<sequence>MITRLPIYLQKYIIKILCTHIDYYNSLVQTNNVFSDYRKDEQEIKKLMITVALVSREWFKTLSDNLVISVDFNFKEKGKDQYSIIKSENVETLKLHFDHDDQRFYQIDSDFRPIEIPIEIVNEKLMKLSMMEQTNFKYLYLRNVNNDFELNILDKIYQCKQTNDQSVTLCQFSLSPYVDLVKINHLKKIVSKIFTLLIYETPKIQVLIETFKQWSNTIEYFFVHYSKRSFSIIDTLSSYNDGYGDASGSGIGIGSGSGSGSGGGSGSGTKINYLSNLILCDYSPISINEIETLIKSSPKLKFLSIGICLNSFLFYLSNETNQNENQKKQFSEYYSQIDCSCNVLCFNESIEGNLMTKDEKSIKFNNHFSNINKYLNENENTINQLRIYNYCSFNNQIPILKQFLKAPNFLIGKLVSFISSFKSLKILEVYFFNEQLFNEIIFKNPNITHYRITVSDETISKNDALKYSTEILSKNFHIIEFRINLK</sequence>
<dbReference type="PaxDb" id="44689-DDB0204948"/>
<dbReference type="VEuPathDB" id="AmoebaDB:DDB_G0282721"/>